<evidence type="ECO:0000256" key="1">
    <source>
        <dbReference type="SAM" id="SignalP"/>
    </source>
</evidence>
<accession>A0A9D4ZHV1</accession>
<keyword evidence="3" id="KW-1185">Reference proteome</keyword>
<evidence type="ECO:0000313" key="2">
    <source>
        <dbReference type="EMBL" id="KAI5074557.1"/>
    </source>
</evidence>
<name>A0A9D4ZHV1_ADICA</name>
<dbReference type="Proteomes" id="UP000886520">
    <property type="component" value="Chromosome 10"/>
</dbReference>
<reference evidence="2" key="1">
    <citation type="submission" date="2021-01" db="EMBL/GenBank/DDBJ databases">
        <title>Adiantum capillus-veneris genome.</title>
        <authorList>
            <person name="Fang Y."/>
            <person name="Liao Q."/>
        </authorList>
    </citation>
    <scope>NUCLEOTIDE SEQUENCE</scope>
    <source>
        <strain evidence="2">H3</strain>
        <tissue evidence="2">Leaf</tissue>
    </source>
</reference>
<sequence>MTCSSRPKGPSGVAATATGRGMVMAAVVVLALLLVASTSTWTGVEAQYLDCPDIDTKVYPYWSMNWNPAQYGESYQLRVTPSLGYEASQLAPEWDETNSTWYVRLAEAGATYVLAVPFGLERPYVSQKEDLHIVNMNTGRVLSWRQEGDDEYFLVEADAGAAPLQLQWNNTVGQACPFLLNVCCAAYSVLSNSSMGLSPYVEDEAVYLKLSTDNLLPFDILRTASTKLATVVDV</sequence>
<proteinExistence type="predicted"/>
<organism evidence="2 3">
    <name type="scientific">Adiantum capillus-veneris</name>
    <name type="common">Maidenhair fern</name>
    <dbReference type="NCBI Taxonomy" id="13818"/>
    <lineage>
        <taxon>Eukaryota</taxon>
        <taxon>Viridiplantae</taxon>
        <taxon>Streptophyta</taxon>
        <taxon>Embryophyta</taxon>
        <taxon>Tracheophyta</taxon>
        <taxon>Polypodiopsida</taxon>
        <taxon>Polypodiidae</taxon>
        <taxon>Polypodiales</taxon>
        <taxon>Pteridineae</taxon>
        <taxon>Pteridaceae</taxon>
        <taxon>Vittarioideae</taxon>
        <taxon>Adiantum</taxon>
    </lineage>
</organism>
<dbReference type="AlphaFoldDB" id="A0A9D4ZHV1"/>
<feature type="chain" id="PRO_5039160651" evidence="1">
    <location>
        <begin position="47"/>
        <end position="234"/>
    </location>
</feature>
<gene>
    <name evidence="2" type="ORF">GOP47_0010518</name>
</gene>
<evidence type="ECO:0000313" key="3">
    <source>
        <dbReference type="Proteomes" id="UP000886520"/>
    </source>
</evidence>
<keyword evidence="1" id="KW-0732">Signal</keyword>
<protein>
    <submittedName>
        <fullName evidence="2">Uncharacterized protein</fullName>
    </submittedName>
</protein>
<dbReference type="EMBL" id="JABFUD020000010">
    <property type="protein sequence ID" value="KAI5074557.1"/>
    <property type="molecule type" value="Genomic_DNA"/>
</dbReference>
<comment type="caution">
    <text evidence="2">The sequence shown here is derived from an EMBL/GenBank/DDBJ whole genome shotgun (WGS) entry which is preliminary data.</text>
</comment>
<feature type="signal peptide" evidence="1">
    <location>
        <begin position="1"/>
        <end position="46"/>
    </location>
</feature>